<sequence>EAFTSALKTAYDSAVTNSHTHANKGILDAIQEALTTALKAAYDNAVTLAHSNALDHIQGTDQKLDEGGANEVTVADIKDAVDKKDVAGVYIIASSGGDYTTIQAALNAQNSGVFFILLASSIK</sequence>
<comment type="caution">
    <text evidence="1">The sequence shown here is derived from an EMBL/GenBank/DDBJ whole genome shotgun (WGS) entry which is preliminary data.</text>
</comment>
<dbReference type="EMBL" id="BART01033172">
    <property type="protein sequence ID" value="GAH17680.1"/>
    <property type="molecule type" value="Genomic_DNA"/>
</dbReference>
<evidence type="ECO:0000313" key="1">
    <source>
        <dbReference type="EMBL" id="GAH17680.1"/>
    </source>
</evidence>
<accession>X1EBD0</accession>
<reference evidence="1" key="1">
    <citation type="journal article" date="2014" name="Front. Microbiol.">
        <title>High frequency of phylogenetically diverse reductive dehalogenase-homologous genes in deep subseafloor sedimentary metagenomes.</title>
        <authorList>
            <person name="Kawai M."/>
            <person name="Futagami T."/>
            <person name="Toyoda A."/>
            <person name="Takaki Y."/>
            <person name="Nishi S."/>
            <person name="Hori S."/>
            <person name="Arai W."/>
            <person name="Tsubouchi T."/>
            <person name="Morono Y."/>
            <person name="Uchiyama I."/>
            <person name="Ito T."/>
            <person name="Fujiyama A."/>
            <person name="Inagaki F."/>
            <person name="Takami H."/>
        </authorList>
    </citation>
    <scope>NUCLEOTIDE SEQUENCE</scope>
    <source>
        <strain evidence="1">Expedition CK06-06</strain>
    </source>
</reference>
<proteinExistence type="predicted"/>
<protein>
    <submittedName>
        <fullName evidence="1">Uncharacterized protein</fullName>
    </submittedName>
</protein>
<dbReference type="AlphaFoldDB" id="X1EBD0"/>
<gene>
    <name evidence="1" type="ORF">S01H4_57094</name>
</gene>
<name>X1EBD0_9ZZZZ</name>
<feature type="non-terminal residue" evidence="1">
    <location>
        <position position="1"/>
    </location>
</feature>
<organism evidence="1">
    <name type="scientific">marine sediment metagenome</name>
    <dbReference type="NCBI Taxonomy" id="412755"/>
    <lineage>
        <taxon>unclassified sequences</taxon>
        <taxon>metagenomes</taxon>
        <taxon>ecological metagenomes</taxon>
    </lineage>
</organism>